<dbReference type="Gene3D" id="2.40.50.100">
    <property type="match status" value="1"/>
</dbReference>
<dbReference type="NCBIfam" id="TIGR01730">
    <property type="entry name" value="RND_mfp"/>
    <property type="match status" value="1"/>
</dbReference>
<feature type="domain" description="YknX-like C-terminal permuted SH3-like" evidence="2">
    <location>
        <begin position="334"/>
        <end position="401"/>
    </location>
</feature>
<keyword evidence="1" id="KW-0175">Coiled coil</keyword>
<organism evidence="3">
    <name type="scientific">metagenome</name>
    <dbReference type="NCBI Taxonomy" id="256318"/>
    <lineage>
        <taxon>unclassified sequences</taxon>
        <taxon>metagenomes</taxon>
    </lineage>
</organism>
<reference evidence="3" key="1">
    <citation type="submission" date="2018-07" db="EMBL/GenBank/DDBJ databases">
        <authorList>
            <person name="Quirk P.G."/>
            <person name="Krulwich T.A."/>
        </authorList>
    </citation>
    <scope>NUCLEOTIDE SEQUENCE</scope>
</reference>
<sequence>MARSAHPDPEGGGFPARLVSLLCPVSLMTVSWFGRARPACGAILAVSVGAMTALAPLFPPAPAAADEPVLVVGDAVRSEPLSETVPVIGRLVALESGDIATRVPGTVAQVAVRVGERVKAGAVLATLIADRATAERDLRAAEVAAAEAAVASARARLALKRQEVGRLDSLKASPAFGEARYLDLRQEVQIAEAELAQAEAAVTPARAQLRLAEIALADSTVRAPYDGVVTRRFADVGAYLQTGAPVVSLIDDQLLEVEADVPAPRLAGLTSGAPVQVQIDDSRVPASVRAVLPVENTQTRTRTVRFRTALDAIHDRAANRAVTVHIPAAPRREALTVHKDAILYRAGQTQVFRAADGHAALQTVRLGDATFERFEVLDGLAAGDVVIIRGNERLKPDQEITISVGSGG</sequence>
<dbReference type="AlphaFoldDB" id="A0A380TEM9"/>
<dbReference type="SUPFAM" id="SSF111369">
    <property type="entry name" value="HlyD-like secretion proteins"/>
    <property type="match status" value="1"/>
</dbReference>
<name>A0A380TEM9_9ZZZZ</name>
<dbReference type="EMBL" id="UIDG01000276">
    <property type="protein sequence ID" value="SUS06915.1"/>
    <property type="molecule type" value="Genomic_DNA"/>
</dbReference>
<gene>
    <name evidence="3" type="ORF">DF3PB_3470004</name>
</gene>
<dbReference type="Pfam" id="PF25989">
    <property type="entry name" value="YknX_C"/>
    <property type="match status" value="1"/>
</dbReference>
<dbReference type="Gene3D" id="2.40.420.20">
    <property type="match status" value="1"/>
</dbReference>
<dbReference type="PANTHER" id="PTHR30469:SF15">
    <property type="entry name" value="HLYD FAMILY OF SECRETION PROTEINS"/>
    <property type="match status" value="1"/>
</dbReference>
<evidence type="ECO:0000259" key="2">
    <source>
        <dbReference type="Pfam" id="PF25989"/>
    </source>
</evidence>
<dbReference type="Gene3D" id="2.40.30.170">
    <property type="match status" value="1"/>
</dbReference>
<dbReference type="GO" id="GO:0015562">
    <property type="term" value="F:efflux transmembrane transporter activity"/>
    <property type="evidence" value="ECO:0007669"/>
    <property type="project" value="TreeGrafter"/>
</dbReference>
<evidence type="ECO:0000313" key="3">
    <source>
        <dbReference type="EMBL" id="SUS06915.1"/>
    </source>
</evidence>
<dbReference type="PANTHER" id="PTHR30469">
    <property type="entry name" value="MULTIDRUG RESISTANCE PROTEIN MDTA"/>
    <property type="match status" value="1"/>
</dbReference>
<accession>A0A380TEM9</accession>
<dbReference type="Gene3D" id="1.10.287.470">
    <property type="entry name" value="Helix hairpin bin"/>
    <property type="match status" value="1"/>
</dbReference>
<dbReference type="InterPro" id="IPR058637">
    <property type="entry name" value="YknX-like_C"/>
</dbReference>
<dbReference type="InterPro" id="IPR006143">
    <property type="entry name" value="RND_pump_MFP"/>
</dbReference>
<dbReference type="GO" id="GO:1990281">
    <property type="term" value="C:efflux pump complex"/>
    <property type="evidence" value="ECO:0007669"/>
    <property type="project" value="TreeGrafter"/>
</dbReference>
<proteinExistence type="predicted"/>
<protein>
    <submittedName>
        <fullName evidence="3">Efflux transporter, RND family, MFP subunit</fullName>
    </submittedName>
</protein>
<feature type="coiled-coil region" evidence="1">
    <location>
        <begin position="124"/>
        <end position="201"/>
    </location>
</feature>
<evidence type="ECO:0000256" key="1">
    <source>
        <dbReference type="SAM" id="Coils"/>
    </source>
</evidence>